<name>A0ACB9LJM7_9MYRT</name>
<accession>A0ACB9LJM7</accession>
<dbReference type="Proteomes" id="UP001057402">
    <property type="component" value="Chromosome 11"/>
</dbReference>
<organism evidence="1 2">
    <name type="scientific">Melastoma candidum</name>
    <dbReference type="NCBI Taxonomy" id="119954"/>
    <lineage>
        <taxon>Eukaryota</taxon>
        <taxon>Viridiplantae</taxon>
        <taxon>Streptophyta</taxon>
        <taxon>Embryophyta</taxon>
        <taxon>Tracheophyta</taxon>
        <taxon>Spermatophyta</taxon>
        <taxon>Magnoliopsida</taxon>
        <taxon>eudicotyledons</taxon>
        <taxon>Gunneridae</taxon>
        <taxon>Pentapetalae</taxon>
        <taxon>rosids</taxon>
        <taxon>malvids</taxon>
        <taxon>Myrtales</taxon>
        <taxon>Melastomataceae</taxon>
        <taxon>Melastomatoideae</taxon>
        <taxon>Melastomateae</taxon>
        <taxon>Melastoma</taxon>
    </lineage>
</organism>
<reference evidence="2" key="1">
    <citation type="journal article" date="2023" name="Front. Plant Sci.">
        <title>Chromosomal-level genome assembly of Melastoma candidum provides insights into trichome evolution.</title>
        <authorList>
            <person name="Zhong Y."/>
            <person name="Wu W."/>
            <person name="Sun C."/>
            <person name="Zou P."/>
            <person name="Liu Y."/>
            <person name="Dai S."/>
            <person name="Zhou R."/>
        </authorList>
    </citation>
    <scope>NUCLEOTIDE SEQUENCE [LARGE SCALE GENOMIC DNA]</scope>
</reference>
<keyword evidence="2" id="KW-1185">Reference proteome</keyword>
<sequence length="303" mass="33565">MTEYEILKKICEADPNISVHCHEDGTRTDSAVRAADCVADLGGWRPTHRGNSVRCHNLYRNGSSVNGYHDNAENENDPRRFWRPTKRVVTSDNATSSSRLDSQNSELAILGSSGDSSISISSIESHGPIWQSSSLAVNLKDTAPITRPQRLGDRGCVDHASRARSSSFLSGENALHFPLDMELEVRLDVLEALEYVLGDTSDPETSIDFLGTQRDFTEDDYEILLALDENNVRTGASVHQICSLPEFKAQNDSFGEACTICLEVPAKGDMIRRLPCLHKFHKDCIDPWLSRSRSCPICKSPIS</sequence>
<comment type="caution">
    <text evidence="1">The sequence shown here is derived from an EMBL/GenBank/DDBJ whole genome shotgun (WGS) entry which is preliminary data.</text>
</comment>
<dbReference type="EMBL" id="CM042890">
    <property type="protein sequence ID" value="KAI4311377.1"/>
    <property type="molecule type" value="Genomic_DNA"/>
</dbReference>
<evidence type="ECO:0000313" key="2">
    <source>
        <dbReference type="Proteomes" id="UP001057402"/>
    </source>
</evidence>
<protein>
    <submittedName>
        <fullName evidence="1">Uncharacterized protein</fullName>
    </submittedName>
</protein>
<gene>
    <name evidence="1" type="ORF">MLD38_036280</name>
</gene>
<evidence type="ECO:0000313" key="1">
    <source>
        <dbReference type="EMBL" id="KAI4311377.1"/>
    </source>
</evidence>
<proteinExistence type="predicted"/>